<dbReference type="Proteomes" id="UP000067461">
    <property type="component" value="Chromosome"/>
</dbReference>
<evidence type="ECO:0000256" key="5">
    <source>
        <dbReference type="ARBA" id="ARBA00023136"/>
    </source>
</evidence>
<sequence length="203" mass="22255">MLAVIGLITTGNVGGLWMEWHIWLGYFVLSLLLFRLFWGVVGGYWSRFASFAYAPRSIWAYLRGRSPTLHRVGHNPLGALSVFALLLALLLQVLSGLLTDDAIFYAGPWVAWASPEWVDRASDYHDEVGKLLLIGLVALHLLALLYYKLVKREALVSAMLTGDKLLPKPAPSSRDGAAQWALAAGCYALAAGLSYVLVNWAPA</sequence>
<keyword evidence="4 6" id="KW-1133">Transmembrane helix</keyword>
<dbReference type="InterPro" id="IPR011577">
    <property type="entry name" value="Cyt_b561_bac/Ni-Hgenase"/>
</dbReference>
<evidence type="ECO:0000313" key="9">
    <source>
        <dbReference type="Proteomes" id="UP000067461"/>
    </source>
</evidence>
<dbReference type="GO" id="GO:0020037">
    <property type="term" value="F:heme binding"/>
    <property type="evidence" value="ECO:0007669"/>
    <property type="project" value="TreeGrafter"/>
</dbReference>
<comment type="subcellular location">
    <subcellularLocation>
        <location evidence="1">Cell membrane</location>
        <topology evidence="1">Multi-pass membrane protein</topology>
    </subcellularLocation>
</comment>
<dbReference type="KEGG" id="cbaa:SRAA_2103"/>
<feature type="domain" description="Cytochrome b561 bacterial/Ni-hydrogenase" evidence="7">
    <location>
        <begin position="4"/>
        <end position="162"/>
    </location>
</feature>
<dbReference type="PANTHER" id="PTHR30485">
    <property type="entry name" value="NI/FE-HYDROGENASE 1 B-TYPE CYTOCHROME SUBUNIT"/>
    <property type="match status" value="1"/>
</dbReference>
<dbReference type="InterPro" id="IPR016174">
    <property type="entry name" value="Di-haem_cyt_TM"/>
</dbReference>
<keyword evidence="2" id="KW-1003">Cell membrane</keyword>
<dbReference type="Gene3D" id="1.20.950.20">
    <property type="entry name" value="Transmembrane di-heme cytochromes, Chain C"/>
    <property type="match status" value="1"/>
</dbReference>
<evidence type="ECO:0000256" key="6">
    <source>
        <dbReference type="SAM" id="Phobius"/>
    </source>
</evidence>
<dbReference type="PANTHER" id="PTHR30485:SF2">
    <property type="entry name" value="BLL0597 PROTEIN"/>
    <property type="match status" value="1"/>
</dbReference>
<dbReference type="Pfam" id="PF01292">
    <property type="entry name" value="Ni_hydr_CYTB"/>
    <property type="match status" value="1"/>
</dbReference>
<organism evidence="8 9">
    <name type="scientific">Serpentinimonas raichei</name>
    <dbReference type="NCBI Taxonomy" id="1458425"/>
    <lineage>
        <taxon>Bacteria</taxon>
        <taxon>Pseudomonadati</taxon>
        <taxon>Pseudomonadota</taxon>
        <taxon>Betaproteobacteria</taxon>
        <taxon>Burkholderiales</taxon>
        <taxon>Comamonadaceae</taxon>
        <taxon>Serpentinimonas</taxon>
    </lineage>
</organism>
<dbReference type="HOGENOM" id="CLU_078451_0_0_4"/>
<keyword evidence="5 6" id="KW-0472">Membrane</keyword>
<evidence type="ECO:0000256" key="4">
    <source>
        <dbReference type="ARBA" id="ARBA00022989"/>
    </source>
</evidence>
<evidence type="ECO:0000256" key="1">
    <source>
        <dbReference type="ARBA" id="ARBA00004651"/>
    </source>
</evidence>
<accession>A0A060NJZ9</accession>
<dbReference type="GO" id="GO:0022904">
    <property type="term" value="P:respiratory electron transport chain"/>
    <property type="evidence" value="ECO:0007669"/>
    <property type="project" value="InterPro"/>
</dbReference>
<evidence type="ECO:0000256" key="2">
    <source>
        <dbReference type="ARBA" id="ARBA00022475"/>
    </source>
</evidence>
<keyword evidence="9" id="KW-1185">Reference proteome</keyword>
<evidence type="ECO:0000256" key="3">
    <source>
        <dbReference type="ARBA" id="ARBA00022692"/>
    </source>
</evidence>
<dbReference type="InterPro" id="IPR051542">
    <property type="entry name" value="Hydrogenase_cytochrome"/>
</dbReference>
<feature type="transmembrane region" description="Helical" evidence="6">
    <location>
        <begin position="131"/>
        <end position="150"/>
    </location>
</feature>
<dbReference type="EMBL" id="AP014568">
    <property type="protein sequence ID" value="BAO81957.1"/>
    <property type="molecule type" value="Genomic_DNA"/>
</dbReference>
<protein>
    <submittedName>
        <fullName evidence="8">Cytochrome b</fullName>
    </submittedName>
</protein>
<proteinExistence type="predicted"/>
<feature type="transmembrane region" description="Helical" evidence="6">
    <location>
        <begin position="77"/>
        <end position="98"/>
    </location>
</feature>
<evidence type="ECO:0000259" key="7">
    <source>
        <dbReference type="Pfam" id="PF01292"/>
    </source>
</evidence>
<feature type="transmembrane region" description="Helical" evidence="6">
    <location>
        <begin position="177"/>
        <end position="198"/>
    </location>
</feature>
<dbReference type="SUPFAM" id="SSF81342">
    <property type="entry name" value="Transmembrane di-heme cytochromes"/>
    <property type="match status" value="1"/>
</dbReference>
<name>A0A060NJZ9_9BURK</name>
<reference evidence="8 9" key="1">
    <citation type="journal article" date="2014" name="Nat. Commun.">
        <title>Physiological and genomic features of highly alkaliphilic hydrogen-utilizing Betaproteobacteria from a continental serpentinizing site.</title>
        <authorList>
            <person name="Suzuki S."/>
            <person name="Kuenen J.G."/>
            <person name="Schipper K."/>
            <person name="van der Velde S."/>
            <person name="Ishii S."/>
            <person name="Wu A."/>
            <person name="Sorokin D.Y."/>
            <person name="Tenney A."/>
            <person name="Meng X.Y."/>
            <person name="Morrill P.L."/>
            <person name="Kamagata Y."/>
            <person name="Muyzer G."/>
            <person name="Nealson K.H."/>
        </authorList>
    </citation>
    <scope>NUCLEOTIDE SEQUENCE [LARGE SCALE GENOMIC DNA]</scope>
    <source>
        <strain evidence="8 9">A1</strain>
    </source>
</reference>
<keyword evidence="3 6" id="KW-0812">Transmembrane</keyword>
<dbReference type="GO" id="GO:0009055">
    <property type="term" value="F:electron transfer activity"/>
    <property type="evidence" value="ECO:0007669"/>
    <property type="project" value="InterPro"/>
</dbReference>
<evidence type="ECO:0000313" key="8">
    <source>
        <dbReference type="EMBL" id="BAO81957.1"/>
    </source>
</evidence>
<dbReference type="GO" id="GO:0005886">
    <property type="term" value="C:plasma membrane"/>
    <property type="evidence" value="ECO:0007669"/>
    <property type="project" value="UniProtKB-SubCell"/>
</dbReference>
<dbReference type="AlphaFoldDB" id="A0A060NJZ9"/>
<feature type="transmembrane region" description="Helical" evidence="6">
    <location>
        <begin position="20"/>
        <end position="38"/>
    </location>
</feature>
<gene>
    <name evidence="8" type="ORF">SRAA_2103</name>
</gene>